<proteinExistence type="predicted"/>
<reference evidence="1 2" key="1">
    <citation type="submission" date="2015-04" db="EMBL/GenBank/DDBJ databases">
        <authorList>
            <person name="Syromyatnikov M.Y."/>
            <person name="Popov V.N."/>
        </authorList>
    </citation>
    <scope>NUCLEOTIDE SEQUENCE [LARGE SCALE GENOMIC DNA]</scope>
</reference>
<accession>A0A1J1HIW6</accession>
<sequence>MISKRSIEIYLNHLFYNQDCSCPWVLTFEKQPIIVDAFFTLAATLVIQQNEVSFIPSEST</sequence>
<dbReference type="AlphaFoldDB" id="A0A1J1HIW6"/>
<gene>
    <name evidence="1" type="ORF">CLUMA_CG001646</name>
</gene>
<evidence type="ECO:0000313" key="1">
    <source>
        <dbReference type="EMBL" id="CRK87859.1"/>
    </source>
</evidence>
<name>A0A1J1HIW6_9DIPT</name>
<dbReference type="Proteomes" id="UP000183832">
    <property type="component" value="Unassembled WGS sequence"/>
</dbReference>
<organism evidence="1 2">
    <name type="scientific">Clunio marinus</name>
    <dbReference type="NCBI Taxonomy" id="568069"/>
    <lineage>
        <taxon>Eukaryota</taxon>
        <taxon>Metazoa</taxon>
        <taxon>Ecdysozoa</taxon>
        <taxon>Arthropoda</taxon>
        <taxon>Hexapoda</taxon>
        <taxon>Insecta</taxon>
        <taxon>Pterygota</taxon>
        <taxon>Neoptera</taxon>
        <taxon>Endopterygota</taxon>
        <taxon>Diptera</taxon>
        <taxon>Nematocera</taxon>
        <taxon>Chironomoidea</taxon>
        <taxon>Chironomidae</taxon>
        <taxon>Clunio</taxon>
    </lineage>
</organism>
<keyword evidence="2" id="KW-1185">Reference proteome</keyword>
<dbReference type="EMBL" id="CVRI01000006">
    <property type="protein sequence ID" value="CRK87859.1"/>
    <property type="molecule type" value="Genomic_DNA"/>
</dbReference>
<evidence type="ECO:0000313" key="2">
    <source>
        <dbReference type="Proteomes" id="UP000183832"/>
    </source>
</evidence>
<protein>
    <submittedName>
        <fullName evidence="1">CLUMA_CG001646, isoform A</fullName>
    </submittedName>
</protein>